<dbReference type="Gene3D" id="3.30.390.30">
    <property type="match status" value="1"/>
</dbReference>
<dbReference type="InterPro" id="IPR023753">
    <property type="entry name" value="FAD/NAD-binding_dom"/>
</dbReference>
<dbReference type="Pfam" id="PF07992">
    <property type="entry name" value="Pyr_redox_2"/>
    <property type="match status" value="1"/>
</dbReference>
<sequence length="414" mass="43723">MTAAEPIVIVGASLAGATAAKTLREEGWSGGIVLIGSETELPYERPPLSKDVLLAKKGPESAQLHDQQWYDENSVELRLGTTVTAIDSAAHTITLDDGSTQSYGKLLIATGSRVRKLDVPGGDLAGIHYLRTAAQSQALTDAYAATPRVVVVGAGWIGLEAASAAKERGCEVTVVEPQSTALASVMGEQVGELYAEFHREHGVELRFGTTVEGFEGTDKVTGVRISGGEVLPADLVVVGVGVQPNTELAAEAGIEVATREAGSGIVTGPDLRTSAEDVYAAGDVARWDHPFFGRPVRVEHWQNAKDSGAAAAKAMLGEDVAHDAIPYFFTDQFDLGMEYVGDIPHGTSYQVVLRGDPKSGAYMAFWLSDDHHVLAGMHVNLWDDGIGGVRDLIKSGKQVDPTRLADPSIALADV</sequence>
<dbReference type="OrthoDB" id="3568330at2"/>
<keyword evidence="4" id="KW-0560">Oxidoreductase</keyword>
<dbReference type="Proteomes" id="UP000295075">
    <property type="component" value="Unassembled WGS sequence"/>
</dbReference>
<evidence type="ECO:0000313" key="8">
    <source>
        <dbReference type="Proteomes" id="UP000295075"/>
    </source>
</evidence>
<dbReference type="RefSeq" id="WP_132408867.1">
    <property type="nucleotide sequence ID" value="NZ_SMKA01000094.1"/>
</dbReference>
<keyword evidence="3" id="KW-0274">FAD</keyword>
<evidence type="ECO:0000259" key="5">
    <source>
        <dbReference type="Pfam" id="PF07992"/>
    </source>
</evidence>
<organism evidence="7 8">
    <name type="scientific">Kribbella albertanoniae</name>
    <dbReference type="NCBI Taxonomy" id="1266829"/>
    <lineage>
        <taxon>Bacteria</taxon>
        <taxon>Bacillati</taxon>
        <taxon>Actinomycetota</taxon>
        <taxon>Actinomycetes</taxon>
        <taxon>Propionibacteriales</taxon>
        <taxon>Kribbellaceae</taxon>
        <taxon>Kribbella</taxon>
    </lineage>
</organism>
<reference evidence="7 8" key="1">
    <citation type="submission" date="2019-03" db="EMBL/GenBank/DDBJ databases">
        <title>Draft genome sequences of novel Actinobacteria.</title>
        <authorList>
            <person name="Sahin N."/>
            <person name="Ay H."/>
            <person name="Saygin H."/>
        </authorList>
    </citation>
    <scope>NUCLEOTIDE SEQUENCE [LARGE SCALE GENOMIC DNA]</scope>
    <source>
        <strain evidence="7 8">JCM 30547</strain>
    </source>
</reference>
<dbReference type="GO" id="GO:0005737">
    <property type="term" value="C:cytoplasm"/>
    <property type="evidence" value="ECO:0007669"/>
    <property type="project" value="TreeGrafter"/>
</dbReference>
<evidence type="ECO:0000313" key="7">
    <source>
        <dbReference type="EMBL" id="TDC27397.1"/>
    </source>
</evidence>
<name>A0A4R4PXY8_9ACTN</name>
<dbReference type="GO" id="GO:0016651">
    <property type="term" value="F:oxidoreductase activity, acting on NAD(P)H"/>
    <property type="evidence" value="ECO:0007669"/>
    <property type="project" value="TreeGrafter"/>
</dbReference>
<dbReference type="InterPro" id="IPR050446">
    <property type="entry name" value="FAD-oxidoreductase/Apoptosis"/>
</dbReference>
<dbReference type="Pfam" id="PF14759">
    <property type="entry name" value="Reductase_C"/>
    <property type="match status" value="1"/>
</dbReference>
<keyword evidence="2" id="KW-0285">Flavoprotein</keyword>
<dbReference type="PRINTS" id="PR00411">
    <property type="entry name" value="PNDRDTASEI"/>
</dbReference>
<evidence type="ECO:0000259" key="6">
    <source>
        <dbReference type="Pfam" id="PF14759"/>
    </source>
</evidence>
<dbReference type="PANTHER" id="PTHR43557">
    <property type="entry name" value="APOPTOSIS-INDUCING FACTOR 1"/>
    <property type="match status" value="1"/>
</dbReference>
<evidence type="ECO:0000256" key="3">
    <source>
        <dbReference type="ARBA" id="ARBA00022827"/>
    </source>
</evidence>
<feature type="domain" description="Reductase C-terminal" evidence="6">
    <location>
        <begin position="327"/>
        <end position="413"/>
    </location>
</feature>
<dbReference type="AlphaFoldDB" id="A0A4R4PXY8"/>
<dbReference type="SUPFAM" id="SSF51905">
    <property type="entry name" value="FAD/NAD(P)-binding domain"/>
    <property type="match status" value="1"/>
</dbReference>
<evidence type="ECO:0000256" key="1">
    <source>
        <dbReference type="ARBA" id="ARBA00001974"/>
    </source>
</evidence>
<proteinExistence type="predicted"/>
<accession>A0A4R4PXY8</accession>
<evidence type="ECO:0000256" key="2">
    <source>
        <dbReference type="ARBA" id="ARBA00022630"/>
    </source>
</evidence>
<dbReference type="InterPro" id="IPR028202">
    <property type="entry name" value="Reductase_C"/>
</dbReference>
<gene>
    <name evidence="7" type="ORF">E1261_20710</name>
</gene>
<protein>
    <submittedName>
        <fullName evidence="7">NAD(P)/FAD-dependent oxidoreductase</fullName>
    </submittedName>
</protein>
<dbReference type="InterPro" id="IPR016156">
    <property type="entry name" value="FAD/NAD-linked_Rdtase_dimer_sf"/>
</dbReference>
<dbReference type="PRINTS" id="PR00368">
    <property type="entry name" value="FADPNR"/>
</dbReference>
<dbReference type="Gene3D" id="3.50.50.60">
    <property type="entry name" value="FAD/NAD(P)-binding domain"/>
    <property type="match status" value="2"/>
</dbReference>
<dbReference type="PANTHER" id="PTHR43557:SF2">
    <property type="entry name" value="RIESKE DOMAIN-CONTAINING PROTEIN-RELATED"/>
    <property type="match status" value="1"/>
</dbReference>
<dbReference type="EMBL" id="SMKA01000094">
    <property type="protein sequence ID" value="TDC27397.1"/>
    <property type="molecule type" value="Genomic_DNA"/>
</dbReference>
<feature type="domain" description="FAD/NAD(P)-binding" evidence="5">
    <location>
        <begin position="7"/>
        <end position="308"/>
    </location>
</feature>
<keyword evidence="8" id="KW-1185">Reference proteome</keyword>
<comment type="cofactor">
    <cofactor evidence="1">
        <name>FAD</name>
        <dbReference type="ChEBI" id="CHEBI:57692"/>
    </cofactor>
</comment>
<dbReference type="SUPFAM" id="SSF55424">
    <property type="entry name" value="FAD/NAD-linked reductases, dimerisation (C-terminal) domain"/>
    <property type="match status" value="1"/>
</dbReference>
<comment type="caution">
    <text evidence="7">The sequence shown here is derived from an EMBL/GenBank/DDBJ whole genome shotgun (WGS) entry which is preliminary data.</text>
</comment>
<dbReference type="InterPro" id="IPR036188">
    <property type="entry name" value="FAD/NAD-bd_sf"/>
</dbReference>
<evidence type="ECO:0000256" key="4">
    <source>
        <dbReference type="ARBA" id="ARBA00023002"/>
    </source>
</evidence>